<protein>
    <submittedName>
        <fullName evidence="2">Uncharacterized protein</fullName>
    </submittedName>
</protein>
<keyword evidence="1" id="KW-0472">Membrane</keyword>
<proteinExistence type="predicted"/>
<reference evidence="2 3" key="1">
    <citation type="submission" date="2013-05" db="EMBL/GenBank/DDBJ databases">
        <title>Complete genome sequence of Bacillus thuringiensis YBT-1518, a typical strain with high toxicity to nematode.</title>
        <authorList>
            <person name="Wang P."/>
            <person name="Zhang C."/>
            <person name="Guo M."/>
            <person name="Guo S."/>
            <person name="Zhu Y."/>
            <person name="Zheng J."/>
            <person name="Zhu L."/>
            <person name="Ruan L."/>
            <person name="Peng D."/>
            <person name="Sun M."/>
        </authorList>
    </citation>
    <scope>NUCLEOTIDE SEQUENCE [LARGE SCALE GENOMIC DNA]</scope>
    <source>
        <strain evidence="2 3">YBT-1518</strain>
    </source>
</reference>
<dbReference type="Proteomes" id="UP000018566">
    <property type="component" value="Chromosome"/>
</dbReference>
<organism evidence="2 3">
    <name type="scientific">Bacillus thuringiensis YBT-1518</name>
    <dbReference type="NCBI Taxonomy" id="529122"/>
    <lineage>
        <taxon>Bacteria</taxon>
        <taxon>Bacillati</taxon>
        <taxon>Bacillota</taxon>
        <taxon>Bacilli</taxon>
        <taxon>Bacillales</taxon>
        <taxon>Bacillaceae</taxon>
        <taxon>Bacillus</taxon>
        <taxon>Bacillus cereus group</taxon>
    </lineage>
</organism>
<keyword evidence="1" id="KW-1133">Transmembrane helix</keyword>
<gene>
    <name evidence="2" type="ORF">YBT1518_13880</name>
</gene>
<dbReference type="KEGG" id="bthu:YBT1518_13880"/>
<name>A0A9W3KF56_BACTU</name>
<evidence type="ECO:0000313" key="2">
    <source>
        <dbReference type="EMBL" id="AHA71947.1"/>
    </source>
</evidence>
<keyword evidence="1" id="KW-0812">Transmembrane</keyword>
<dbReference type="EMBL" id="CP005935">
    <property type="protein sequence ID" value="AHA71947.1"/>
    <property type="molecule type" value="Genomic_DNA"/>
</dbReference>
<feature type="transmembrane region" description="Helical" evidence="1">
    <location>
        <begin position="12"/>
        <end position="33"/>
    </location>
</feature>
<evidence type="ECO:0000256" key="1">
    <source>
        <dbReference type="SAM" id="Phobius"/>
    </source>
</evidence>
<accession>A0A9W3KF56</accession>
<dbReference type="AlphaFoldDB" id="A0A9W3KF56"/>
<evidence type="ECO:0000313" key="3">
    <source>
        <dbReference type="Proteomes" id="UP000018566"/>
    </source>
</evidence>
<sequence>MGRDFRIYAGEFPFLLLEIWNALYYFAAVLLDLTSEEKMIDIKNKLVILLNV</sequence>